<dbReference type="Proteomes" id="UP000580474">
    <property type="component" value="Unassembled WGS sequence"/>
</dbReference>
<keyword evidence="3" id="KW-1185">Reference proteome</keyword>
<comment type="caution">
    <text evidence="2">The sequence shown here is derived from an EMBL/GenBank/DDBJ whole genome shotgun (WGS) entry which is preliminary data.</text>
</comment>
<dbReference type="EMBL" id="JACHIV010000001">
    <property type="protein sequence ID" value="MBB5072485.1"/>
    <property type="molecule type" value="Genomic_DNA"/>
</dbReference>
<feature type="domain" description="DUF397" evidence="1">
    <location>
        <begin position="14"/>
        <end position="63"/>
    </location>
</feature>
<sequence length="64" mass="7047">MKRIEATTPHDALGWRKSSRSANNSHCVEVAVAERAVAVRDTKDRTGGTLGFTRSQWTAFLTSL</sequence>
<protein>
    <recommendedName>
        <fullName evidence="1">DUF397 domain-containing protein</fullName>
    </recommendedName>
</protein>
<accession>A0A840NR93</accession>
<dbReference type="Pfam" id="PF04149">
    <property type="entry name" value="DUF397"/>
    <property type="match status" value="1"/>
</dbReference>
<evidence type="ECO:0000259" key="1">
    <source>
        <dbReference type="Pfam" id="PF04149"/>
    </source>
</evidence>
<evidence type="ECO:0000313" key="2">
    <source>
        <dbReference type="EMBL" id="MBB5072485.1"/>
    </source>
</evidence>
<proteinExistence type="predicted"/>
<evidence type="ECO:0000313" key="3">
    <source>
        <dbReference type="Proteomes" id="UP000580474"/>
    </source>
</evidence>
<reference evidence="2 3" key="1">
    <citation type="submission" date="2020-08" db="EMBL/GenBank/DDBJ databases">
        <title>Sequencing the genomes of 1000 actinobacteria strains.</title>
        <authorList>
            <person name="Klenk H.-P."/>
        </authorList>
    </citation>
    <scope>NUCLEOTIDE SEQUENCE [LARGE SCALE GENOMIC DNA]</scope>
    <source>
        <strain evidence="2 3">DSM 45582</strain>
    </source>
</reference>
<name>A0A840NR93_9PSEU</name>
<organism evidence="2 3">
    <name type="scientific">Saccharopolyspora gloriosae</name>
    <dbReference type="NCBI Taxonomy" id="455344"/>
    <lineage>
        <taxon>Bacteria</taxon>
        <taxon>Bacillati</taxon>
        <taxon>Actinomycetota</taxon>
        <taxon>Actinomycetes</taxon>
        <taxon>Pseudonocardiales</taxon>
        <taxon>Pseudonocardiaceae</taxon>
        <taxon>Saccharopolyspora</taxon>
    </lineage>
</organism>
<dbReference type="AlphaFoldDB" id="A0A840NR93"/>
<dbReference type="RefSeq" id="WP_184483867.1">
    <property type="nucleotide sequence ID" value="NZ_JACHIV010000001.1"/>
</dbReference>
<gene>
    <name evidence="2" type="ORF">BJ969_005573</name>
</gene>
<dbReference type="InterPro" id="IPR007278">
    <property type="entry name" value="DUF397"/>
</dbReference>